<dbReference type="PANTHER" id="PTHR48056">
    <property type="entry name" value="LRR RECEPTOR-LIKE SERINE/THREONINE-PROTEIN KINASE-RELATED"/>
    <property type="match status" value="1"/>
</dbReference>
<comment type="similarity">
    <text evidence="2">Belongs to the protein kinase superfamily. Ser/Thr protein kinase family.</text>
</comment>
<dbReference type="InterPro" id="IPR001611">
    <property type="entry name" value="Leu-rich_rpt"/>
</dbReference>
<keyword evidence="4 10" id="KW-0812">Transmembrane</keyword>
<dbReference type="FunFam" id="3.80.10.10:FF:000233">
    <property type="entry name" value="Leucine-rich repeat receptor-like protein kinase TDR"/>
    <property type="match status" value="1"/>
</dbReference>
<dbReference type="Proteomes" id="UP000596660">
    <property type="component" value="Unplaced"/>
</dbReference>
<dbReference type="Pfam" id="PF23598">
    <property type="entry name" value="LRR_14"/>
    <property type="match status" value="1"/>
</dbReference>
<evidence type="ECO:0000256" key="1">
    <source>
        <dbReference type="ARBA" id="ARBA00004479"/>
    </source>
</evidence>
<keyword evidence="9" id="KW-0325">Glycoprotein</keyword>
<dbReference type="InterPro" id="IPR003591">
    <property type="entry name" value="Leu-rich_rpt_typical-subtyp"/>
</dbReference>
<keyword evidence="13" id="KW-1185">Reference proteome</keyword>
<dbReference type="GO" id="GO:0033612">
    <property type="term" value="F:receptor serine/threonine kinase binding"/>
    <property type="evidence" value="ECO:0007669"/>
    <property type="project" value="TreeGrafter"/>
</dbReference>
<dbReference type="SUPFAM" id="SSF56112">
    <property type="entry name" value="Protein kinase-like (PK-like)"/>
    <property type="match status" value="1"/>
</dbReference>
<feature type="domain" description="Protein kinase" evidence="11">
    <location>
        <begin position="673"/>
        <end position="963"/>
    </location>
</feature>
<dbReference type="Gene3D" id="3.30.200.20">
    <property type="entry name" value="Phosphorylase Kinase, domain 1"/>
    <property type="match status" value="1"/>
</dbReference>
<reference evidence="12" key="1">
    <citation type="journal article" date="2017" name="Nature">
        <title>The genome of Chenopodium quinoa.</title>
        <authorList>
            <person name="Jarvis D.E."/>
            <person name="Ho Y.S."/>
            <person name="Lightfoot D.J."/>
            <person name="Schmoeckel S.M."/>
            <person name="Li B."/>
            <person name="Borm T.J.A."/>
            <person name="Ohyanagi H."/>
            <person name="Mineta K."/>
            <person name="Michell C.T."/>
            <person name="Saber N."/>
            <person name="Kharbatia N.M."/>
            <person name="Rupper R.R."/>
            <person name="Sharp A.R."/>
            <person name="Dally N."/>
            <person name="Boughton B.A."/>
            <person name="Woo Y.H."/>
            <person name="Gao G."/>
            <person name="Schijlen E.G.W.M."/>
            <person name="Guo X."/>
            <person name="Momin A.A."/>
            <person name="Negrao S."/>
            <person name="Al-Babili S."/>
            <person name="Gehring C."/>
            <person name="Roessner U."/>
            <person name="Jung C."/>
            <person name="Murphy K."/>
            <person name="Arold S.T."/>
            <person name="Gojobori T."/>
            <person name="van der Linden C.G."/>
            <person name="van Loo E.N."/>
            <person name="Jellen E.N."/>
            <person name="Maughan P.J."/>
            <person name="Tester M."/>
        </authorList>
    </citation>
    <scope>NUCLEOTIDE SEQUENCE [LARGE SCALE GENOMIC DNA]</scope>
    <source>
        <strain evidence="12">cv. PI 614886</strain>
    </source>
</reference>
<evidence type="ECO:0000256" key="5">
    <source>
        <dbReference type="ARBA" id="ARBA00022729"/>
    </source>
</evidence>
<dbReference type="PROSITE" id="PS51450">
    <property type="entry name" value="LRR"/>
    <property type="match status" value="1"/>
</dbReference>
<dbReference type="SUPFAM" id="SSF52058">
    <property type="entry name" value="L domain-like"/>
    <property type="match status" value="1"/>
</dbReference>
<keyword evidence="8 10" id="KW-0472">Membrane</keyword>
<dbReference type="InterPro" id="IPR032675">
    <property type="entry name" value="LRR_dom_sf"/>
</dbReference>
<gene>
    <name evidence="12" type="primary">LOC110705525</name>
</gene>
<dbReference type="PANTHER" id="PTHR48056:SF29">
    <property type="entry name" value="RECEPTOR-LIKE PROTEIN KINASE HSL1"/>
    <property type="match status" value="1"/>
</dbReference>
<dbReference type="GO" id="GO:0009791">
    <property type="term" value="P:post-embryonic development"/>
    <property type="evidence" value="ECO:0007669"/>
    <property type="project" value="UniProtKB-ARBA"/>
</dbReference>
<dbReference type="OMA" id="CAQPIMH"/>
<dbReference type="Gramene" id="AUR62009224-RA">
    <property type="protein sequence ID" value="AUR62009224-RA:cds"/>
    <property type="gene ID" value="AUR62009224"/>
</dbReference>
<feature type="transmembrane region" description="Helical" evidence="10">
    <location>
        <begin position="616"/>
        <end position="639"/>
    </location>
</feature>
<dbReference type="SMART" id="SM00369">
    <property type="entry name" value="LRR_TYP"/>
    <property type="match status" value="9"/>
</dbReference>
<reference evidence="12" key="2">
    <citation type="submission" date="2021-03" db="UniProtKB">
        <authorList>
            <consortium name="EnsemblPlants"/>
        </authorList>
    </citation>
    <scope>IDENTIFICATION</scope>
</reference>
<dbReference type="GO" id="GO:0005524">
    <property type="term" value="F:ATP binding"/>
    <property type="evidence" value="ECO:0007669"/>
    <property type="project" value="InterPro"/>
</dbReference>
<dbReference type="Pfam" id="PF13855">
    <property type="entry name" value="LRR_8"/>
    <property type="match status" value="1"/>
</dbReference>
<evidence type="ECO:0000256" key="6">
    <source>
        <dbReference type="ARBA" id="ARBA00022737"/>
    </source>
</evidence>
<dbReference type="Gene3D" id="3.80.10.10">
    <property type="entry name" value="Ribonuclease Inhibitor"/>
    <property type="match status" value="4"/>
</dbReference>
<evidence type="ECO:0000256" key="4">
    <source>
        <dbReference type="ARBA" id="ARBA00022692"/>
    </source>
</evidence>
<evidence type="ECO:0000256" key="8">
    <source>
        <dbReference type="ARBA" id="ARBA00023136"/>
    </source>
</evidence>
<sequence>MACFPLLASSENPVSEQAILLKIKQQWGNQPSMQQWTSTSSPCHWPGIICTGSESITGISLNSQNINGEIPSSICDLKNLTLLDLGNNNIQGNFPTFLYNCTKLQTLVLASNYFVGQLPNDIHKLSPNLQHLHLSENNFTGSIPASLARLERLITLYLDSNLFNGTFPSQLGNLENLEELALTNNSFTPMKIPNEFGRLKSLRFLWMENCNLIGEIPNDFASLKSLERLDLVENNLVGEIPSGLFLLKNLTYMYLYKNRLSGGIPASISSLNLKEIDLSNNNLTGTIPEVFGNLQKLEILNLFQNQFYGRVPPSIGLLPSLKILKLFSNQFSGPLPSELGQHSKLHRFEVADNAFTGKLPENLCYNRMLLGVVAFNNYLNATIPASLGQCDSLLVVLLNNNSFSGEIPKGLWSLQHVQTIRLSNNQFSGQLPEHLARNLSRVEISNNRFSGKIPSSVSTWRNLQVFAASNNMITGTVPLELTSLTRLSILLLGGNLLTGELPSELISWQSLNSLNLSYNKLSGSIPSVLGSLPVLNYLDLSDNQFSGQIPPELGSLVLNSLNLSSNELTGKIPYGLDNSVFKASFLNTKLCSDDRILDLPKCSIHRKTPKTLSSKYLALIIVLTIVAFLAILYFIVVIISEIRQRKNKQERDTWKLTSFQRIHFTEQKILHNLIDNNVIGFGGSCKVYRIPVNQSGEVVAVKRISNSRNKSNSYEKEFTAEVQILGTIRHLNIVKLLCCISTESSKLLVYDYMEKQSLDKWIHGSKRRANLSISESVHHAVLDWPTRLKIAIDAAQGLSYLHHDCSPPIVHRDVKSSNILLDSKFNAKIADFGLAKILANPGESHTVSVVAGSFGYMAPEYCCTTTVDEKIDVYSFGVVLLELVTGKEPHIGDENSNLAEWAWKHYSEGNLIEDVFDKEVQESCYLEEMNNVFKIGLMCTSTLPSSRPSMKQVLQILEQCSNLEDLDRAKARNERGIIPLLGVGILSVVV</sequence>
<evidence type="ECO:0000256" key="9">
    <source>
        <dbReference type="ARBA" id="ARBA00023180"/>
    </source>
</evidence>
<proteinExistence type="inferred from homology"/>
<dbReference type="InterPro" id="IPR000719">
    <property type="entry name" value="Prot_kinase_dom"/>
</dbReference>
<dbReference type="Pfam" id="PF08263">
    <property type="entry name" value="LRRNT_2"/>
    <property type="match status" value="1"/>
</dbReference>
<dbReference type="GO" id="GO:0016020">
    <property type="term" value="C:membrane"/>
    <property type="evidence" value="ECO:0007669"/>
    <property type="project" value="UniProtKB-SubCell"/>
</dbReference>
<dbReference type="InterPro" id="IPR008271">
    <property type="entry name" value="Ser/Thr_kinase_AS"/>
</dbReference>
<evidence type="ECO:0000313" key="13">
    <source>
        <dbReference type="Proteomes" id="UP000596660"/>
    </source>
</evidence>
<protein>
    <recommendedName>
        <fullName evidence="11">Protein kinase domain-containing protein</fullName>
    </recommendedName>
</protein>
<keyword evidence="6" id="KW-0677">Repeat</keyword>
<dbReference type="Gene3D" id="1.10.510.10">
    <property type="entry name" value="Transferase(Phosphotransferase) domain 1"/>
    <property type="match status" value="1"/>
</dbReference>
<dbReference type="AlphaFoldDB" id="A0A803LBI5"/>
<dbReference type="InterPro" id="IPR011009">
    <property type="entry name" value="Kinase-like_dom_sf"/>
</dbReference>
<comment type="subcellular location">
    <subcellularLocation>
        <location evidence="1">Membrane</location>
        <topology evidence="1">Single-pass type I membrane protein</topology>
    </subcellularLocation>
</comment>
<organism evidence="12 13">
    <name type="scientific">Chenopodium quinoa</name>
    <name type="common">Quinoa</name>
    <dbReference type="NCBI Taxonomy" id="63459"/>
    <lineage>
        <taxon>Eukaryota</taxon>
        <taxon>Viridiplantae</taxon>
        <taxon>Streptophyta</taxon>
        <taxon>Embryophyta</taxon>
        <taxon>Tracheophyta</taxon>
        <taxon>Spermatophyta</taxon>
        <taxon>Magnoliopsida</taxon>
        <taxon>eudicotyledons</taxon>
        <taxon>Gunneridae</taxon>
        <taxon>Pentapetalae</taxon>
        <taxon>Caryophyllales</taxon>
        <taxon>Chenopodiaceae</taxon>
        <taxon>Chenopodioideae</taxon>
        <taxon>Atripliceae</taxon>
        <taxon>Chenopodium</taxon>
    </lineage>
</organism>
<dbReference type="EnsemblPlants" id="AUR62009224-RA">
    <property type="protein sequence ID" value="AUR62009224-RA:cds"/>
    <property type="gene ID" value="AUR62009224"/>
</dbReference>
<evidence type="ECO:0000313" key="12">
    <source>
        <dbReference type="EnsemblPlants" id="AUR62009224-RA:cds"/>
    </source>
</evidence>
<keyword evidence="7 10" id="KW-1133">Transmembrane helix</keyword>
<dbReference type="FunFam" id="1.10.510.10:FF:000714">
    <property type="entry name" value="Kinase family with leucine-rich repeat domain-containing protein"/>
    <property type="match status" value="1"/>
</dbReference>
<evidence type="ECO:0000256" key="3">
    <source>
        <dbReference type="ARBA" id="ARBA00022614"/>
    </source>
</evidence>
<dbReference type="InterPro" id="IPR050647">
    <property type="entry name" value="Plant_LRR-RLKs"/>
</dbReference>
<accession>A0A803LBI5</accession>
<name>A0A803LBI5_CHEQI</name>
<evidence type="ECO:0000256" key="2">
    <source>
        <dbReference type="ARBA" id="ARBA00008684"/>
    </source>
</evidence>
<keyword evidence="5" id="KW-0732">Signal</keyword>
<dbReference type="InterPro" id="IPR055414">
    <property type="entry name" value="LRR_R13L4/SHOC2-like"/>
</dbReference>
<evidence type="ECO:0000259" key="11">
    <source>
        <dbReference type="PROSITE" id="PS50011"/>
    </source>
</evidence>
<dbReference type="SMART" id="SM00220">
    <property type="entry name" value="S_TKc"/>
    <property type="match status" value="1"/>
</dbReference>
<dbReference type="Pfam" id="PF00069">
    <property type="entry name" value="Pkinase"/>
    <property type="match status" value="1"/>
</dbReference>
<dbReference type="Pfam" id="PF00560">
    <property type="entry name" value="LRR_1"/>
    <property type="match status" value="7"/>
</dbReference>
<dbReference type="InterPro" id="IPR013210">
    <property type="entry name" value="LRR_N_plant-typ"/>
</dbReference>
<dbReference type="FunFam" id="3.80.10.10:FF:000077">
    <property type="entry name" value="LRR receptor-like serine/threonine-protein kinase ERL1"/>
    <property type="match status" value="1"/>
</dbReference>
<dbReference type="PROSITE" id="PS00108">
    <property type="entry name" value="PROTEIN_KINASE_ST"/>
    <property type="match status" value="1"/>
</dbReference>
<keyword evidence="3" id="KW-0433">Leucine-rich repeat</keyword>
<dbReference type="FunFam" id="3.80.10.10:FF:000041">
    <property type="entry name" value="LRR receptor-like serine/threonine-protein kinase ERECTA"/>
    <property type="match status" value="1"/>
</dbReference>
<evidence type="ECO:0000256" key="7">
    <source>
        <dbReference type="ARBA" id="ARBA00022989"/>
    </source>
</evidence>
<evidence type="ECO:0000256" key="10">
    <source>
        <dbReference type="SAM" id="Phobius"/>
    </source>
</evidence>
<dbReference type="GO" id="GO:0004672">
    <property type="term" value="F:protein kinase activity"/>
    <property type="evidence" value="ECO:0007669"/>
    <property type="project" value="InterPro"/>
</dbReference>
<dbReference type="SUPFAM" id="SSF52047">
    <property type="entry name" value="RNI-like"/>
    <property type="match status" value="1"/>
</dbReference>
<dbReference type="PROSITE" id="PS50011">
    <property type="entry name" value="PROTEIN_KINASE_DOM"/>
    <property type="match status" value="1"/>
</dbReference>